<evidence type="ECO:0000256" key="4">
    <source>
        <dbReference type="ARBA" id="ARBA00023136"/>
    </source>
</evidence>
<protein>
    <recommendedName>
        <fullName evidence="7">Yip1 domain-containing protein</fullName>
    </recommendedName>
</protein>
<dbReference type="EMBL" id="LLZU01000022">
    <property type="protein sequence ID" value="KRV48508.1"/>
    <property type="molecule type" value="Genomic_DNA"/>
</dbReference>
<feature type="transmembrane region" description="Helical" evidence="6">
    <location>
        <begin position="303"/>
        <end position="322"/>
    </location>
</feature>
<comment type="caution">
    <text evidence="8">The sequence shown here is derived from an EMBL/GenBank/DDBJ whole genome shotgun (WGS) entry which is preliminary data.</text>
</comment>
<dbReference type="GO" id="GO:0016020">
    <property type="term" value="C:membrane"/>
    <property type="evidence" value="ECO:0007669"/>
    <property type="project" value="UniProtKB-SubCell"/>
</dbReference>
<feature type="transmembrane region" description="Helical" evidence="6">
    <location>
        <begin position="205"/>
        <end position="226"/>
    </location>
</feature>
<feature type="domain" description="Yip1" evidence="7">
    <location>
        <begin position="154"/>
        <end position="316"/>
    </location>
</feature>
<sequence>MAGFRMGRGGDPRPGHPHPAQGQPGGPPAPPPYQGGAPYYPPQGPHPPQGYPPQGGAGPWSPQPPPHTGEPQYLGQPGGPDPYGDPRHFGPGPTNDDPGHTRAFVLGEDPYGGGQPDPYQGGQGDDDSIATYRAGQSTAPPAGPRLHWKDLLRGLVLHPQRTFWQMRDYQVWGPALIVTFLYGILAVFGFEEARDELLDSSMSTSFPWVLMSAIAVTVSALVLGAVTHSLARQLGGDGIWAPTIGLSMLVMSLTDSPRLLFAVFLPADNGLVQILGWATWLLAGAMLTTMVQKSHDLPWPRALGACSIQLVALLLLLKLPTIG</sequence>
<dbReference type="eggNOG" id="ENOG5033SMI">
    <property type="taxonomic scope" value="Bacteria"/>
</dbReference>
<dbReference type="STRING" id="76728.AQ490_24870"/>
<keyword evidence="3 6" id="KW-1133">Transmembrane helix</keyword>
<feature type="region of interest" description="Disordered" evidence="5">
    <location>
        <begin position="1"/>
        <end position="141"/>
    </location>
</feature>
<evidence type="ECO:0000313" key="9">
    <source>
        <dbReference type="Proteomes" id="UP000050867"/>
    </source>
</evidence>
<evidence type="ECO:0000256" key="1">
    <source>
        <dbReference type="ARBA" id="ARBA00004141"/>
    </source>
</evidence>
<dbReference type="AlphaFoldDB" id="A0A0T6LRT4"/>
<evidence type="ECO:0000256" key="6">
    <source>
        <dbReference type="SAM" id="Phobius"/>
    </source>
</evidence>
<evidence type="ECO:0000313" key="8">
    <source>
        <dbReference type="EMBL" id="KRV48508.1"/>
    </source>
</evidence>
<gene>
    <name evidence="8" type="ORF">AQ490_24870</name>
</gene>
<keyword evidence="9" id="KW-1185">Reference proteome</keyword>
<evidence type="ECO:0000256" key="3">
    <source>
        <dbReference type="ARBA" id="ARBA00022989"/>
    </source>
</evidence>
<name>A0A0T6LRT4_WENVI</name>
<dbReference type="Pfam" id="PF04893">
    <property type="entry name" value="Yip1"/>
    <property type="match status" value="1"/>
</dbReference>
<accession>A0A0T6LRT4</accession>
<evidence type="ECO:0000256" key="5">
    <source>
        <dbReference type="SAM" id="MobiDB-lite"/>
    </source>
</evidence>
<feature type="compositionally biased region" description="Pro residues" evidence="5">
    <location>
        <begin position="25"/>
        <end position="51"/>
    </location>
</feature>
<evidence type="ECO:0000259" key="7">
    <source>
        <dbReference type="Pfam" id="PF04893"/>
    </source>
</evidence>
<reference evidence="8 9" key="1">
    <citation type="submission" date="2015-10" db="EMBL/GenBank/DDBJ databases">
        <title>Draft genome sequence of pyrrolomycin-producing Streptomyces vitaminophilus.</title>
        <authorList>
            <person name="Graham D.E."/>
            <person name="Mahan K.M."/>
            <person name="Klingeman D.M."/>
            <person name="Hettich R.L."/>
            <person name="Parry R.J."/>
        </authorList>
    </citation>
    <scope>NUCLEOTIDE SEQUENCE [LARGE SCALE GENOMIC DNA]</scope>
    <source>
        <strain evidence="8 9">ATCC 31673</strain>
    </source>
</reference>
<evidence type="ECO:0000256" key="2">
    <source>
        <dbReference type="ARBA" id="ARBA00022692"/>
    </source>
</evidence>
<proteinExistence type="predicted"/>
<feature type="transmembrane region" description="Helical" evidence="6">
    <location>
        <begin position="171"/>
        <end position="190"/>
    </location>
</feature>
<organism evidence="8 9">
    <name type="scientific">Wenjunlia vitaminophila</name>
    <name type="common">Streptomyces vitaminophilus</name>
    <dbReference type="NCBI Taxonomy" id="76728"/>
    <lineage>
        <taxon>Bacteria</taxon>
        <taxon>Bacillati</taxon>
        <taxon>Actinomycetota</taxon>
        <taxon>Actinomycetes</taxon>
        <taxon>Kitasatosporales</taxon>
        <taxon>Streptomycetaceae</taxon>
        <taxon>Wenjunlia</taxon>
    </lineage>
</organism>
<keyword evidence="2 6" id="KW-0812">Transmembrane</keyword>
<dbReference type="OrthoDB" id="3870840at2"/>
<comment type="subcellular location">
    <subcellularLocation>
        <location evidence="1">Membrane</location>
        <topology evidence="1">Multi-pass membrane protein</topology>
    </subcellularLocation>
</comment>
<dbReference type="Proteomes" id="UP000050867">
    <property type="component" value="Unassembled WGS sequence"/>
</dbReference>
<dbReference type="InterPro" id="IPR006977">
    <property type="entry name" value="Yip1_dom"/>
</dbReference>
<keyword evidence="4 6" id="KW-0472">Membrane</keyword>